<dbReference type="NCBIfam" id="TIGR00659">
    <property type="entry name" value="CidB/LrgB family autolysis modulator"/>
    <property type="match status" value="1"/>
</dbReference>
<dbReference type="GO" id="GO:0016020">
    <property type="term" value="C:membrane"/>
    <property type="evidence" value="ECO:0007669"/>
    <property type="project" value="UniProtKB-SubCell"/>
</dbReference>
<evidence type="ECO:0000256" key="3">
    <source>
        <dbReference type="ARBA" id="ARBA00022989"/>
    </source>
</evidence>
<gene>
    <name evidence="5" type="primary">yohK</name>
    <name evidence="5" type="ORF">CB4_00440</name>
</gene>
<organism evidence="5 6">
    <name type="scientific">Aneurinibacillus soli</name>
    <dbReference type="NCBI Taxonomy" id="1500254"/>
    <lineage>
        <taxon>Bacteria</taxon>
        <taxon>Bacillati</taxon>
        <taxon>Bacillota</taxon>
        <taxon>Bacilli</taxon>
        <taxon>Bacillales</taxon>
        <taxon>Paenibacillaceae</taxon>
        <taxon>Aneurinibacillus group</taxon>
        <taxon>Aneurinibacillus</taxon>
    </lineage>
</organism>
<dbReference type="PANTHER" id="PTHR30249">
    <property type="entry name" value="PUTATIVE SEROTONIN TRANSPORTER"/>
    <property type="match status" value="1"/>
</dbReference>
<keyword evidence="4" id="KW-0472">Membrane</keyword>
<evidence type="ECO:0000256" key="1">
    <source>
        <dbReference type="ARBA" id="ARBA00004141"/>
    </source>
</evidence>
<sequence>MMLAFFSFILTIMLYVGAKWCYQHKPKVYLSPLLITPLLIIAFLLWTHISYDSYNTGAKWLSDMLQPATIAFAVPLYKYFNLLKKHATEIIVSVLSGSVVAIISSMLIAEGLHLNTQIVNSLIPRSVTTPIAMGVSTSIGGVPTITAVFVIMTGLLGAVIGPVLIRLLRIENAIAQGALLGTAAHGAGTSKAFEFSSIAGTISSLSMIIAALITLCVTPWLMSIMLVIF</sequence>
<evidence type="ECO:0000313" key="6">
    <source>
        <dbReference type="Proteomes" id="UP000217696"/>
    </source>
</evidence>
<proteinExistence type="predicted"/>
<dbReference type="RefSeq" id="WP_373681361.1">
    <property type="nucleotide sequence ID" value="NZ_AP017312.1"/>
</dbReference>
<evidence type="ECO:0000256" key="2">
    <source>
        <dbReference type="ARBA" id="ARBA00022692"/>
    </source>
</evidence>
<comment type="subcellular location">
    <subcellularLocation>
        <location evidence="1">Membrane</location>
        <topology evidence="1">Multi-pass membrane protein</topology>
    </subcellularLocation>
</comment>
<name>A0A0U5B3U5_9BACL</name>
<dbReference type="InterPro" id="IPR007300">
    <property type="entry name" value="CidB/LrgB"/>
</dbReference>
<dbReference type="KEGG" id="asoc:CB4_00440"/>
<dbReference type="EMBL" id="AP017312">
    <property type="protein sequence ID" value="BAU26326.1"/>
    <property type="molecule type" value="Genomic_DNA"/>
</dbReference>
<accession>A0A0U5B3U5</accession>
<evidence type="ECO:0000313" key="5">
    <source>
        <dbReference type="EMBL" id="BAU26326.1"/>
    </source>
</evidence>
<protein>
    <submittedName>
        <fullName evidence="5">Inner membrane protein YohK</fullName>
    </submittedName>
</protein>
<dbReference type="AlphaFoldDB" id="A0A0U5B3U5"/>
<reference evidence="5 6" key="1">
    <citation type="submission" date="2015-12" db="EMBL/GenBank/DDBJ databases">
        <title>Genome sequence of Aneurinibacillus soli.</title>
        <authorList>
            <person name="Lee J.S."/>
            <person name="Lee K.C."/>
            <person name="Kim K.K."/>
            <person name="Lee B.W."/>
        </authorList>
    </citation>
    <scope>NUCLEOTIDE SEQUENCE [LARGE SCALE GENOMIC DNA]</scope>
    <source>
        <strain evidence="5 6">CB4</strain>
    </source>
</reference>
<keyword evidence="2" id="KW-0812">Transmembrane</keyword>
<keyword evidence="3" id="KW-1133">Transmembrane helix</keyword>
<dbReference type="PANTHER" id="PTHR30249:SF3">
    <property type="entry name" value="MUREIN HYDROLASE EXPORT REGULATOR"/>
    <property type="match status" value="1"/>
</dbReference>
<evidence type="ECO:0000256" key="4">
    <source>
        <dbReference type="ARBA" id="ARBA00023136"/>
    </source>
</evidence>
<dbReference type="InterPro" id="IPR005261">
    <property type="entry name" value="YohK-like"/>
</dbReference>
<keyword evidence="6" id="KW-1185">Reference proteome</keyword>
<dbReference type="Pfam" id="PF04172">
    <property type="entry name" value="LrgB"/>
    <property type="match status" value="1"/>
</dbReference>
<dbReference type="Proteomes" id="UP000217696">
    <property type="component" value="Chromosome"/>
</dbReference>